<dbReference type="Gene3D" id="3.20.20.80">
    <property type="entry name" value="Glycosidases"/>
    <property type="match status" value="1"/>
</dbReference>
<dbReference type="Pfam" id="PF02449">
    <property type="entry name" value="Glyco_hydro_42"/>
    <property type="match status" value="1"/>
</dbReference>
<accession>X1G816</accession>
<keyword evidence="1" id="KW-0378">Hydrolase</keyword>
<name>X1G816_9ZZZZ</name>
<organism evidence="4">
    <name type="scientific">marine sediment metagenome</name>
    <dbReference type="NCBI Taxonomy" id="412755"/>
    <lineage>
        <taxon>unclassified sequences</taxon>
        <taxon>metagenomes</taxon>
        <taxon>ecological metagenomes</taxon>
    </lineage>
</organism>
<dbReference type="EMBL" id="BARU01024848">
    <property type="protein sequence ID" value="GAH54031.1"/>
    <property type="molecule type" value="Genomic_DNA"/>
</dbReference>
<proteinExistence type="predicted"/>
<feature type="non-terminal residue" evidence="4">
    <location>
        <position position="190"/>
    </location>
</feature>
<gene>
    <name evidence="4" type="ORF">S03H2_40115</name>
</gene>
<evidence type="ECO:0000256" key="1">
    <source>
        <dbReference type="ARBA" id="ARBA00022801"/>
    </source>
</evidence>
<evidence type="ECO:0000256" key="2">
    <source>
        <dbReference type="ARBA" id="ARBA00023295"/>
    </source>
</evidence>
<dbReference type="GO" id="GO:0004565">
    <property type="term" value="F:beta-galactosidase activity"/>
    <property type="evidence" value="ECO:0007669"/>
    <property type="project" value="InterPro"/>
</dbReference>
<dbReference type="GO" id="GO:0009341">
    <property type="term" value="C:beta-galactosidase complex"/>
    <property type="evidence" value="ECO:0007669"/>
    <property type="project" value="InterPro"/>
</dbReference>
<keyword evidence="2" id="KW-0326">Glycosidase</keyword>
<feature type="domain" description="Glycoside hydrolase family 42 N-terminal" evidence="3">
    <location>
        <begin position="20"/>
        <end position="190"/>
    </location>
</feature>
<dbReference type="AlphaFoldDB" id="X1G816"/>
<dbReference type="InterPro" id="IPR017853">
    <property type="entry name" value="GH"/>
</dbReference>
<dbReference type="GO" id="GO:0005975">
    <property type="term" value="P:carbohydrate metabolic process"/>
    <property type="evidence" value="ECO:0007669"/>
    <property type="project" value="InterPro"/>
</dbReference>
<dbReference type="InterPro" id="IPR013529">
    <property type="entry name" value="Glyco_hydro_42_N"/>
</dbReference>
<reference evidence="4" key="1">
    <citation type="journal article" date="2014" name="Front. Microbiol.">
        <title>High frequency of phylogenetically diverse reductive dehalogenase-homologous genes in deep subseafloor sedimentary metagenomes.</title>
        <authorList>
            <person name="Kawai M."/>
            <person name="Futagami T."/>
            <person name="Toyoda A."/>
            <person name="Takaki Y."/>
            <person name="Nishi S."/>
            <person name="Hori S."/>
            <person name="Arai W."/>
            <person name="Tsubouchi T."/>
            <person name="Morono Y."/>
            <person name="Uchiyama I."/>
            <person name="Ito T."/>
            <person name="Fujiyama A."/>
            <person name="Inagaki F."/>
            <person name="Takami H."/>
        </authorList>
    </citation>
    <scope>NUCLEOTIDE SEQUENCE</scope>
    <source>
        <strain evidence="4">Expedition CK06-06</strain>
    </source>
</reference>
<dbReference type="PANTHER" id="PTHR36447:SF1">
    <property type="entry name" value="BETA-GALACTOSIDASE GANA"/>
    <property type="match status" value="1"/>
</dbReference>
<dbReference type="PANTHER" id="PTHR36447">
    <property type="entry name" value="BETA-GALACTOSIDASE GANA"/>
    <property type="match status" value="1"/>
</dbReference>
<protein>
    <recommendedName>
        <fullName evidence="3">Glycoside hydrolase family 42 N-terminal domain-containing protein</fullName>
    </recommendedName>
</protein>
<evidence type="ECO:0000313" key="4">
    <source>
        <dbReference type="EMBL" id="GAH54031.1"/>
    </source>
</evidence>
<comment type="caution">
    <text evidence="4">The sequence shown here is derived from an EMBL/GenBank/DDBJ whole genome shotgun (WGS) entry which is preliminary data.</text>
</comment>
<dbReference type="InterPro" id="IPR003476">
    <property type="entry name" value="Glyco_hydro_42"/>
</dbReference>
<evidence type="ECO:0000259" key="3">
    <source>
        <dbReference type="Pfam" id="PF02449"/>
    </source>
</evidence>
<sequence>MERTFPPVNPKLPRFLHGADYNPEQWSPEVWQEDMRLMKLANVNVATVGVFSWVSLQPEPDRFEFGWLDTIMDSLTQNGIHAVLATPSAAHPAWLSHQHPEVLRTDASGRRRRHGNRVNFCPNSTAYREACAAIARRLAERYKDHPALLLWHVSNEYSGLCYCEKCAGAFRKWVNEKYGSLDELNERYWT</sequence>
<dbReference type="SUPFAM" id="SSF51445">
    <property type="entry name" value="(Trans)glycosidases"/>
    <property type="match status" value="1"/>
</dbReference>